<dbReference type="PROSITE" id="PS51257">
    <property type="entry name" value="PROKAR_LIPOPROTEIN"/>
    <property type="match status" value="1"/>
</dbReference>
<dbReference type="AlphaFoldDB" id="X5MHJ0"/>
<feature type="domain" description="7(1) septoil knot" evidence="2">
    <location>
        <begin position="34"/>
        <end position="106"/>
    </location>
</feature>
<dbReference type="EMBL" id="HG966617">
    <property type="protein sequence ID" value="CDO61204.1"/>
    <property type="molecule type" value="Genomic_DNA"/>
</dbReference>
<gene>
    <name evidence="3" type="ORF">BN1012_Phect2992</name>
</gene>
<reference evidence="3 4" key="1">
    <citation type="journal article" date="2014" name="Front. Genet.">
        <title>Genome and metabolic network of "Candidatus Phaeomarinobacter ectocarpi" Ec32, a new candidate genus of Alphaproteobacteria frequently associated with brown algae.</title>
        <authorList>
            <person name="Dittami S.M."/>
            <person name="Barbeyron T."/>
            <person name="Boyen C."/>
            <person name="Cambefort J."/>
            <person name="Collet G."/>
            <person name="Delage L."/>
            <person name="Gobet A."/>
            <person name="Groisillier A."/>
            <person name="Leblanc C."/>
            <person name="Michel G."/>
            <person name="Scornet D."/>
            <person name="Siegel A."/>
            <person name="Tapia J.E."/>
            <person name="Tonon T."/>
        </authorList>
    </citation>
    <scope>NUCLEOTIDE SEQUENCE [LARGE SCALE GENOMIC DNA]</scope>
    <source>
        <strain evidence="3 4">Ec32</strain>
    </source>
</reference>
<feature type="signal peptide" evidence="1">
    <location>
        <begin position="1"/>
        <end position="19"/>
    </location>
</feature>
<dbReference type="KEGG" id="pect:BN1012_Phect2992"/>
<sequence>MKSITGLGLALVTAASLYAAGQPAHALSACNIKGIELFGEVSVVAANADLTVEIVPGGGDLKVQWVNRHANQCGEWRRVGLGADFTIQIVPSGGELKIQEVTSGAGL</sequence>
<dbReference type="InterPro" id="IPR046148">
    <property type="entry name" value="Septknot"/>
</dbReference>
<proteinExistence type="predicted"/>
<dbReference type="OrthoDB" id="514259at2"/>
<keyword evidence="1" id="KW-0732">Signal</keyword>
<organism evidence="3 4">
    <name type="scientific">Candidatus Phaeomarinibacter ectocarpi</name>
    <dbReference type="NCBI Taxonomy" id="1458461"/>
    <lineage>
        <taxon>Bacteria</taxon>
        <taxon>Pseudomonadati</taxon>
        <taxon>Pseudomonadota</taxon>
        <taxon>Alphaproteobacteria</taxon>
        <taxon>Hyphomicrobiales</taxon>
        <taxon>Parvibaculaceae</taxon>
        <taxon>Candidatus Phaeomarinibacter</taxon>
    </lineage>
</organism>
<dbReference type="Proteomes" id="UP000032160">
    <property type="component" value="Chromosome I"/>
</dbReference>
<evidence type="ECO:0000259" key="2">
    <source>
        <dbReference type="Pfam" id="PF19647"/>
    </source>
</evidence>
<protein>
    <recommendedName>
        <fullName evidence="2">7(1) septoil knot domain-containing protein</fullName>
    </recommendedName>
</protein>
<keyword evidence="4" id="KW-1185">Reference proteome</keyword>
<accession>X5MHJ0</accession>
<evidence type="ECO:0000256" key="1">
    <source>
        <dbReference type="SAM" id="SignalP"/>
    </source>
</evidence>
<dbReference type="RefSeq" id="WP_052534730.1">
    <property type="nucleotide sequence ID" value="NZ_HG966617.1"/>
</dbReference>
<evidence type="ECO:0000313" key="4">
    <source>
        <dbReference type="Proteomes" id="UP000032160"/>
    </source>
</evidence>
<name>X5MHJ0_9HYPH</name>
<dbReference type="Pfam" id="PF19647">
    <property type="entry name" value="Septknot"/>
    <property type="match status" value="1"/>
</dbReference>
<feature type="chain" id="PRO_5004957984" description="7(1) septoil knot domain-containing protein" evidence="1">
    <location>
        <begin position="20"/>
        <end position="107"/>
    </location>
</feature>
<evidence type="ECO:0000313" key="3">
    <source>
        <dbReference type="EMBL" id="CDO61204.1"/>
    </source>
</evidence>
<dbReference type="HOGENOM" id="CLU_160551_0_0_5"/>